<keyword evidence="1" id="KW-0812">Transmembrane</keyword>
<name>A0A4Q0VR92_9BACI</name>
<comment type="caution">
    <text evidence="2">The sequence shown here is derived from an EMBL/GenBank/DDBJ whole genome shotgun (WGS) entry which is preliminary data.</text>
</comment>
<organism evidence="2 3">
    <name type="scientific">Anaerobacillus alkaliphilus</name>
    <dbReference type="NCBI Taxonomy" id="1548597"/>
    <lineage>
        <taxon>Bacteria</taxon>
        <taxon>Bacillati</taxon>
        <taxon>Bacillota</taxon>
        <taxon>Bacilli</taxon>
        <taxon>Bacillales</taxon>
        <taxon>Bacillaceae</taxon>
        <taxon>Anaerobacillus</taxon>
    </lineage>
</organism>
<sequence length="66" mass="7787">MYGFVFGLFALALLFMYGMIHTFSLVKKMKFEIEHREMYIRYGRMLGFYGCVSFLIGIIFYVYGVG</sequence>
<keyword evidence="1" id="KW-0472">Membrane</keyword>
<evidence type="ECO:0000313" key="2">
    <source>
        <dbReference type="EMBL" id="RXI99889.1"/>
    </source>
</evidence>
<evidence type="ECO:0000313" key="3">
    <source>
        <dbReference type="Proteomes" id="UP000290649"/>
    </source>
</evidence>
<keyword evidence="3" id="KW-1185">Reference proteome</keyword>
<reference evidence="2 3" key="1">
    <citation type="journal article" date="2019" name="Int. J. Syst. Evol. Microbiol.">
        <title>Anaerobacillus alkaliphilus sp. nov., a novel alkaliphilic and moderately halophilic bacterium.</title>
        <authorList>
            <person name="Borsodi A.K."/>
            <person name="Aszalos J.M."/>
            <person name="Bihari P."/>
            <person name="Nagy I."/>
            <person name="Schumann P."/>
            <person name="Sproer C."/>
            <person name="Kovacs A.L."/>
            <person name="Boka K."/>
            <person name="Dobosy P."/>
            <person name="Ovari M."/>
            <person name="Szili-Kovacs T."/>
            <person name="Toth E."/>
        </authorList>
    </citation>
    <scope>NUCLEOTIDE SEQUENCE [LARGE SCALE GENOMIC DNA]</scope>
    <source>
        <strain evidence="2 3">B16-10</strain>
    </source>
</reference>
<feature type="transmembrane region" description="Helical" evidence="1">
    <location>
        <begin position="6"/>
        <end position="26"/>
    </location>
</feature>
<dbReference type="AlphaFoldDB" id="A0A4Q0VR92"/>
<proteinExistence type="predicted"/>
<protein>
    <submittedName>
        <fullName evidence="2">Uncharacterized protein</fullName>
    </submittedName>
</protein>
<keyword evidence="1" id="KW-1133">Transmembrane helix</keyword>
<evidence type="ECO:0000256" key="1">
    <source>
        <dbReference type="SAM" id="Phobius"/>
    </source>
</evidence>
<dbReference type="OrthoDB" id="2970554at2"/>
<dbReference type="EMBL" id="QOUX01000042">
    <property type="protein sequence ID" value="RXI99889.1"/>
    <property type="molecule type" value="Genomic_DNA"/>
</dbReference>
<gene>
    <name evidence="2" type="ORF">DS745_13500</name>
</gene>
<accession>A0A4Q0VR92</accession>
<feature type="transmembrane region" description="Helical" evidence="1">
    <location>
        <begin position="46"/>
        <end position="64"/>
    </location>
</feature>
<dbReference type="Proteomes" id="UP000290649">
    <property type="component" value="Unassembled WGS sequence"/>
</dbReference>
<dbReference type="RefSeq" id="WP_129078745.1">
    <property type="nucleotide sequence ID" value="NZ_QOUX01000042.1"/>
</dbReference>